<dbReference type="Proteomes" id="UP000199306">
    <property type="component" value="Unassembled WGS sequence"/>
</dbReference>
<reference evidence="1 2" key="1">
    <citation type="submission" date="2016-10" db="EMBL/GenBank/DDBJ databases">
        <authorList>
            <person name="de Groot N.N."/>
        </authorList>
    </citation>
    <scope>NUCLEOTIDE SEQUENCE [LARGE SCALE GENOMIC DNA]</scope>
    <source>
        <strain evidence="2">E92,LMG 26720,CCM 7988</strain>
    </source>
</reference>
<evidence type="ECO:0000313" key="1">
    <source>
        <dbReference type="EMBL" id="SFQ02311.1"/>
    </source>
</evidence>
<sequence length="56" mass="6223">MLIPQFDDPPKPGEVGHNPNAIGAIETVVNGFRRELGLLERTSYFTPLSVVFFDYG</sequence>
<accession>A0A1I5V4E5</accession>
<dbReference type="STRING" id="1079859.SAMN04515674_108192"/>
<gene>
    <name evidence="1" type="ORF">SAMN04515674_108192</name>
</gene>
<keyword evidence="2" id="KW-1185">Reference proteome</keyword>
<name>A0A1I5V4E5_9BACT</name>
<protein>
    <submittedName>
        <fullName evidence="1">Uncharacterized protein</fullName>
    </submittedName>
</protein>
<organism evidence="1 2">
    <name type="scientific">Pseudarcicella hirudinis</name>
    <dbReference type="NCBI Taxonomy" id="1079859"/>
    <lineage>
        <taxon>Bacteria</taxon>
        <taxon>Pseudomonadati</taxon>
        <taxon>Bacteroidota</taxon>
        <taxon>Cytophagia</taxon>
        <taxon>Cytophagales</taxon>
        <taxon>Flectobacillaceae</taxon>
        <taxon>Pseudarcicella</taxon>
    </lineage>
</organism>
<dbReference type="RefSeq" id="WP_177219423.1">
    <property type="nucleotide sequence ID" value="NZ_FOXH01000008.1"/>
</dbReference>
<evidence type="ECO:0000313" key="2">
    <source>
        <dbReference type="Proteomes" id="UP000199306"/>
    </source>
</evidence>
<proteinExistence type="predicted"/>
<dbReference type="EMBL" id="FOXH01000008">
    <property type="protein sequence ID" value="SFQ02311.1"/>
    <property type="molecule type" value="Genomic_DNA"/>
</dbReference>
<dbReference type="AlphaFoldDB" id="A0A1I5V4E5"/>